<evidence type="ECO:0000313" key="1">
    <source>
        <dbReference type="EMBL" id="CAB4336920.1"/>
    </source>
</evidence>
<organism evidence="1">
    <name type="scientific">freshwater metagenome</name>
    <dbReference type="NCBI Taxonomy" id="449393"/>
    <lineage>
        <taxon>unclassified sequences</taxon>
        <taxon>metagenomes</taxon>
        <taxon>ecological metagenomes</taxon>
    </lineage>
</organism>
<dbReference type="EMBL" id="CAESAJ010000054">
    <property type="protein sequence ID" value="CAB4336920.1"/>
    <property type="molecule type" value="Genomic_DNA"/>
</dbReference>
<reference evidence="1" key="1">
    <citation type="submission" date="2020-05" db="EMBL/GenBank/DDBJ databases">
        <authorList>
            <person name="Chiriac C."/>
            <person name="Salcher M."/>
            <person name="Ghai R."/>
            <person name="Kavagutti S V."/>
        </authorList>
    </citation>
    <scope>NUCLEOTIDE SEQUENCE</scope>
</reference>
<accession>A0A6J5Z8Y9</accession>
<dbReference type="AlphaFoldDB" id="A0A6J5Z8Y9"/>
<protein>
    <submittedName>
        <fullName evidence="1">Unannotated protein</fullName>
    </submittedName>
</protein>
<proteinExistence type="predicted"/>
<sequence length="164" mass="18287">MQSQLASVVREVEEHVAQLGWDQPVRLFAIVLTANVLESNPELNLSSEQLYTSVEQEGLDPAAALDDLLGTIYWPDQVAGAIVVMERVLIPQDSTQNSVTPSEPTVDDLLNHPDRQDVRMVSAVMRDKECVNAIRYRKFDHADEVSFGVDLVPRLNEALLATFE</sequence>
<name>A0A6J5Z8Y9_9ZZZZ</name>
<gene>
    <name evidence="1" type="ORF">UFOPK3770_00641</name>
</gene>
<dbReference type="NCBIfam" id="NF040618">
    <property type="entry name" value="PPA1309_fam"/>
    <property type="match status" value="1"/>
</dbReference>
<dbReference type="InterPro" id="IPR047681">
    <property type="entry name" value="PPA1309-like"/>
</dbReference>